<reference evidence="1 2" key="1">
    <citation type="journal article" date="2022" name="Genome Biol. Evol.">
        <title>The Spruce Budworm Genome: Reconstructing the Evolutionary History of Antifreeze Proteins.</title>
        <authorList>
            <person name="Beliveau C."/>
            <person name="Gagne P."/>
            <person name="Picq S."/>
            <person name="Vernygora O."/>
            <person name="Keeling C.I."/>
            <person name="Pinkney K."/>
            <person name="Doucet D."/>
            <person name="Wen F."/>
            <person name="Johnston J.S."/>
            <person name="Maaroufi H."/>
            <person name="Boyle B."/>
            <person name="Laroche J."/>
            <person name="Dewar K."/>
            <person name="Juretic N."/>
            <person name="Blackburn G."/>
            <person name="Nisole A."/>
            <person name="Brunet B."/>
            <person name="Brandao M."/>
            <person name="Lumley L."/>
            <person name="Duan J."/>
            <person name="Quan G."/>
            <person name="Lucarotti C.J."/>
            <person name="Roe A.D."/>
            <person name="Sperling F.A.H."/>
            <person name="Levesque R.C."/>
            <person name="Cusson M."/>
        </authorList>
    </citation>
    <scope>NUCLEOTIDE SEQUENCE [LARGE SCALE GENOMIC DNA]</scope>
    <source>
        <strain evidence="1">Glfc:IPQL:Cfum</strain>
    </source>
</reference>
<sequence>MDELVVGTYEGFLLGYSLSYENERNKLKQTFATHSHTSSVRCVSVAGKFLASGGTDDKVVVIDMKSRKEHTVLMNHDGTVNTVAFTNSGTHLLTGSDDGSIIVTRTGNWQIEKIWKKAHQGYPVTDIAVHPSDKLALSIGGDKTLRTWNLIKGRPAFTINLSSKGVTMPTEIKFSPTGDRFSLIYQQNVDVWTISKAGIEKQMKCTSKPTSVQWVTDERMFVGLENGNIITLTVSDTQAQTYKAHKQRVKCLHYNNDILYTLSSSGELKAWSVNDSKLSEICFHNAACRLTCVTFNRQSQFIKKEEKSDEENSEVKDKVVQAEDTNSEHSEDEAEAPSHAPKRKPGAFVTITYGNEDDEKTGIPPPKKKFKKKKRNKNRKNKVVE</sequence>
<evidence type="ECO:0000313" key="2">
    <source>
        <dbReference type="Proteomes" id="UP001064048"/>
    </source>
</evidence>
<name>A0ACC0JQQ7_CHOFU</name>
<organism evidence="1 2">
    <name type="scientific">Choristoneura fumiferana</name>
    <name type="common">Spruce budworm moth</name>
    <name type="synonym">Archips fumiferana</name>
    <dbReference type="NCBI Taxonomy" id="7141"/>
    <lineage>
        <taxon>Eukaryota</taxon>
        <taxon>Metazoa</taxon>
        <taxon>Ecdysozoa</taxon>
        <taxon>Arthropoda</taxon>
        <taxon>Hexapoda</taxon>
        <taxon>Insecta</taxon>
        <taxon>Pterygota</taxon>
        <taxon>Neoptera</taxon>
        <taxon>Endopterygota</taxon>
        <taxon>Lepidoptera</taxon>
        <taxon>Glossata</taxon>
        <taxon>Ditrysia</taxon>
        <taxon>Tortricoidea</taxon>
        <taxon>Tortricidae</taxon>
        <taxon>Tortricinae</taxon>
        <taxon>Choristoneura</taxon>
    </lineage>
</organism>
<comment type="caution">
    <text evidence="1">The sequence shown here is derived from an EMBL/GenBank/DDBJ whole genome shotgun (WGS) entry which is preliminary data.</text>
</comment>
<dbReference type="EMBL" id="CM046108">
    <property type="protein sequence ID" value="KAI8426501.1"/>
    <property type="molecule type" value="Genomic_DNA"/>
</dbReference>
<keyword evidence="2" id="KW-1185">Reference proteome</keyword>
<evidence type="ECO:0000313" key="1">
    <source>
        <dbReference type="EMBL" id="KAI8426501.1"/>
    </source>
</evidence>
<proteinExistence type="predicted"/>
<dbReference type="Proteomes" id="UP001064048">
    <property type="component" value="Chromosome 8"/>
</dbReference>
<protein>
    <submittedName>
        <fullName evidence="1">Uncharacterized protein</fullName>
    </submittedName>
</protein>
<gene>
    <name evidence="1" type="ORF">MSG28_005315</name>
</gene>
<accession>A0ACC0JQQ7</accession>